<protein>
    <submittedName>
        <fullName evidence="3">Uncharacterized protein</fullName>
    </submittedName>
</protein>
<keyword evidence="4" id="KW-1185">Reference proteome</keyword>
<dbReference type="InterPro" id="IPR051210">
    <property type="entry name" value="Ub_ligase/GEF_domain"/>
</dbReference>
<evidence type="ECO:0000313" key="3">
    <source>
        <dbReference type="EMBL" id="KAJ5556130.1"/>
    </source>
</evidence>
<comment type="caution">
    <text evidence="3">The sequence shown here is derived from an EMBL/GenBank/DDBJ whole genome shotgun (WGS) entry which is preliminary data.</text>
</comment>
<dbReference type="InterPro" id="IPR009091">
    <property type="entry name" value="RCC1/BLIP-II"/>
</dbReference>
<feature type="repeat" description="RCC1" evidence="2">
    <location>
        <begin position="1"/>
        <end position="68"/>
    </location>
</feature>
<gene>
    <name evidence="3" type="ORF">N7494_000045</name>
</gene>
<sequence length="458" mass="47870">MNLFAFGSNGSGQLGLGHTEDVSTPTQCLFTPFAASTGNQDQGSVSQVKDEIAQIVAGGNHTLLLTRQGHVYAAGDNSDGRCGPDTHIDFSEDQLKANTEKIRNEENNILRFQRVILTDHTTGCTVDTFKSVSATWEASILVADVSLQTHPSDKHGDSTIHNDKVFVQGSALKGELGLGDSTVRHGMSVTPGTSISNFPPHGTTVSALASGMGHSVVILSNGEVYGWGASRKGQLGEGLKGAKTVWSPMQILGIPFPATGAVCGREFTVLIGRREKGEFLVLGDKRNRWGILDVNDSDALRVRIRGEEGVGASVDSFCVPSSARGGAARWGVEDIGASWHGIYVHVAALAEGSSSPAVAKKSSLVAWGRNDRGQLPPPGLPALDRIAVGSEHVLALLRDGSVAAFGWGEHGNCGPDTDTDGNVAGTFKVISLPNVVYNAGARVVGVGAGCATSWVIVD</sequence>
<dbReference type="PANTHER" id="PTHR22870:SF466">
    <property type="entry name" value="ANKYRIN REPEAT-CONTAINING PROTEIN"/>
    <property type="match status" value="1"/>
</dbReference>
<evidence type="ECO:0000256" key="2">
    <source>
        <dbReference type="PROSITE-ProRule" id="PRU00235"/>
    </source>
</evidence>
<feature type="repeat" description="RCC1" evidence="2">
    <location>
        <begin position="222"/>
        <end position="274"/>
    </location>
</feature>
<reference evidence="3 4" key="1">
    <citation type="journal article" date="2023" name="IMA Fungus">
        <title>Comparative genomic study of the Penicillium genus elucidates a diverse pangenome and 15 lateral gene transfer events.</title>
        <authorList>
            <person name="Petersen C."/>
            <person name="Sorensen T."/>
            <person name="Nielsen M.R."/>
            <person name="Sondergaard T.E."/>
            <person name="Sorensen J.L."/>
            <person name="Fitzpatrick D.A."/>
            <person name="Frisvad J.C."/>
            <person name="Nielsen K.L."/>
        </authorList>
    </citation>
    <scope>NUCLEOTIDE SEQUENCE [LARGE SCALE GENOMIC DNA]</scope>
    <source>
        <strain evidence="3 4">IBT 35679</strain>
    </source>
</reference>
<dbReference type="PANTHER" id="PTHR22870">
    <property type="entry name" value="REGULATOR OF CHROMOSOME CONDENSATION"/>
    <property type="match status" value="1"/>
</dbReference>
<dbReference type="Gene3D" id="2.130.10.30">
    <property type="entry name" value="Regulator of chromosome condensation 1/beta-lactamase-inhibitor protein II"/>
    <property type="match status" value="2"/>
</dbReference>
<dbReference type="InterPro" id="IPR000408">
    <property type="entry name" value="Reg_chr_condens"/>
</dbReference>
<proteinExistence type="predicted"/>
<accession>A0AAD6GKN9</accession>
<dbReference type="SUPFAM" id="SSF50985">
    <property type="entry name" value="RCC1/BLIP-II"/>
    <property type="match status" value="1"/>
</dbReference>
<dbReference type="AlphaFoldDB" id="A0AAD6GKN9"/>
<feature type="repeat" description="RCC1" evidence="2">
    <location>
        <begin position="163"/>
        <end position="221"/>
    </location>
</feature>
<dbReference type="PROSITE" id="PS00626">
    <property type="entry name" value="RCC1_2"/>
    <property type="match status" value="1"/>
</dbReference>
<feature type="repeat" description="RCC1" evidence="2">
    <location>
        <begin position="362"/>
        <end position="399"/>
    </location>
</feature>
<dbReference type="EMBL" id="JAQIZZ010000001">
    <property type="protein sequence ID" value="KAJ5556130.1"/>
    <property type="molecule type" value="Genomic_DNA"/>
</dbReference>
<organism evidence="3 4">
    <name type="scientific">Penicillium frequentans</name>
    <dbReference type="NCBI Taxonomy" id="3151616"/>
    <lineage>
        <taxon>Eukaryota</taxon>
        <taxon>Fungi</taxon>
        <taxon>Dikarya</taxon>
        <taxon>Ascomycota</taxon>
        <taxon>Pezizomycotina</taxon>
        <taxon>Eurotiomycetes</taxon>
        <taxon>Eurotiomycetidae</taxon>
        <taxon>Eurotiales</taxon>
        <taxon>Aspergillaceae</taxon>
        <taxon>Penicillium</taxon>
    </lineage>
</organism>
<dbReference type="Proteomes" id="UP001220324">
    <property type="component" value="Unassembled WGS sequence"/>
</dbReference>
<dbReference type="Pfam" id="PF00415">
    <property type="entry name" value="RCC1"/>
    <property type="match status" value="1"/>
</dbReference>
<evidence type="ECO:0000313" key="4">
    <source>
        <dbReference type="Proteomes" id="UP001220324"/>
    </source>
</evidence>
<dbReference type="Pfam" id="PF13540">
    <property type="entry name" value="RCC1_2"/>
    <property type="match status" value="2"/>
</dbReference>
<dbReference type="PROSITE" id="PS50012">
    <property type="entry name" value="RCC1_3"/>
    <property type="match status" value="4"/>
</dbReference>
<evidence type="ECO:0000256" key="1">
    <source>
        <dbReference type="ARBA" id="ARBA00022737"/>
    </source>
</evidence>
<keyword evidence="1" id="KW-0677">Repeat</keyword>
<name>A0AAD6GKN9_9EURO</name>